<keyword evidence="4" id="KW-0233">DNA recombination</keyword>
<sequence length="368" mass="42414">MRKGHNIYKRRDGRWEGRYTKGRKENGRIHYGYVYGKSFGEVKAKLYPLKAKYEQLREKNGEATIAFQEWGAVWLMMIQSEVKESTYGNYYYKLNKYVFPKIGDYGLNELTVEIGAEMVAELIDLGLAISTIGAILRIINQCLNEAKRKGQISENPFALIKLPKSKSGKTGALTREEQRKLEIAAITERKSYGLPTLLSLYSGMRIGEISALQWKDIDFDTNLIRVKHTFQRIMTTSEDKKTELVYTNSKTDSSVRVVPLSDSMRTLLWDHKKQAKGEFVFSNKVYPPEPRLLTYHFHRIRKKAGLENVHFHQLRHTFATRCIETQGDIASVSAILGHRSTQMTLDTYTDALLEQRIQVVKQMERSIA</sequence>
<proteinExistence type="inferred from homology"/>
<comment type="similarity">
    <text evidence="1">Belongs to the 'phage' integrase family.</text>
</comment>
<dbReference type="RefSeq" id="WP_146624050.1">
    <property type="nucleotide sequence ID" value="NZ_BJCC01000036.1"/>
</dbReference>
<evidence type="ECO:0000313" key="7">
    <source>
        <dbReference type="Proteomes" id="UP000290567"/>
    </source>
</evidence>
<dbReference type="InterPro" id="IPR004107">
    <property type="entry name" value="Integrase_SAM-like_N"/>
</dbReference>
<dbReference type="Pfam" id="PF14659">
    <property type="entry name" value="Phage_int_SAM_3"/>
    <property type="match status" value="1"/>
</dbReference>
<evidence type="ECO:0000256" key="2">
    <source>
        <dbReference type="ARBA" id="ARBA00022908"/>
    </source>
</evidence>
<dbReference type="Pfam" id="PF00589">
    <property type="entry name" value="Phage_integrase"/>
    <property type="match status" value="1"/>
</dbReference>
<keyword evidence="2" id="KW-0229">DNA integration</keyword>
<feature type="domain" description="Tyr recombinase" evidence="5">
    <location>
        <begin position="168"/>
        <end position="362"/>
    </location>
</feature>
<keyword evidence="7" id="KW-1185">Reference proteome</keyword>
<evidence type="ECO:0000259" key="5">
    <source>
        <dbReference type="PROSITE" id="PS51898"/>
    </source>
</evidence>
<dbReference type="EMBL" id="BJCC01000036">
    <property type="protein sequence ID" value="GCF95675.1"/>
    <property type="molecule type" value="Genomic_DNA"/>
</dbReference>
<dbReference type="Gene3D" id="1.10.150.130">
    <property type="match status" value="1"/>
</dbReference>
<protein>
    <submittedName>
        <fullName evidence="6">Site-specific integrase</fullName>
    </submittedName>
</protein>
<reference evidence="7" key="1">
    <citation type="submission" date="2019-02" db="EMBL/GenBank/DDBJ databases">
        <title>Draft genome sequence of Enterococcus sp. Gos25-1.</title>
        <authorList>
            <person name="Tanaka N."/>
            <person name="Shiwa Y."/>
            <person name="Fujita N."/>
        </authorList>
    </citation>
    <scope>NUCLEOTIDE SEQUENCE [LARGE SCALE GENOMIC DNA]</scope>
    <source>
        <strain evidence="7">Gos25-1</strain>
    </source>
</reference>
<evidence type="ECO:0000256" key="4">
    <source>
        <dbReference type="ARBA" id="ARBA00023172"/>
    </source>
</evidence>
<dbReference type="InterPro" id="IPR013762">
    <property type="entry name" value="Integrase-like_cat_sf"/>
</dbReference>
<dbReference type="InterPro" id="IPR050090">
    <property type="entry name" value="Tyrosine_recombinase_XerCD"/>
</dbReference>
<evidence type="ECO:0000313" key="6">
    <source>
        <dbReference type="EMBL" id="GCF95675.1"/>
    </source>
</evidence>
<evidence type="ECO:0000256" key="1">
    <source>
        <dbReference type="ARBA" id="ARBA00008857"/>
    </source>
</evidence>
<dbReference type="CDD" id="cd01189">
    <property type="entry name" value="INT_ICEBs1_C_like"/>
    <property type="match status" value="1"/>
</dbReference>
<dbReference type="SUPFAM" id="SSF56349">
    <property type="entry name" value="DNA breaking-rejoining enzymes"/>
    <property type="match status" value="1"/>
</dbReference>
<dbReference type="GO" id="GO:0003677">
    <property type="term" value="F:DNA binding"/>
    <property type="evidence" value="ECO:0007669"/>
    <property type="project" value="UniProtKB-KW"/>
</dbReference>
<dbReference type="AlphaFoldDB" id="A0A4P5PBU2"/>
<dbReference type="GO" id="GO:0006310">
    <property type="term" value="P:DNA recombination"/>
    <property type="evidence" value="ECO:0007669"/>
    <property type="project" value="UniProtKB-KW"/>
</dbReference>
<dbReference type="Proteomes" id="UP000290567">
    <property type="component" value="Unassembled WGS sequence"/>
</dbReference>
<comment type="caution">
    <text evidence="6">The sequence shown here is derived from an EMBL/GenBank/DDBJ whole genome shotgun (WGS) entry which is preliminary data.</text>
</comment>
<gene>
    <name evidence="6" type="ORF">NRIC_35660</name>
</gene>
<dbReference type="PANTHER" id="PTHR30349:SF64">
    <property type="entry name" value="PROPHAGE INTEGRASE INTD-RELATED"/>
    <property type="match status" value="1"/>
</dbReference>
<dbReference type="OrthoDB" id="9785687at2"/>
<dbReference type="InterPro" id="IPR010998">
    <property type="entry name" value="Integrase_recombinase_N"/>
</dbReference>
<dbReference type="PANTHER" id="PTHR30349">
    <property type="entry name" value="PHAGE INTEGRASE-RELATED"/>
    <property type="match status" value="1"/>
</dbReference>
<accession>A0A4P5PBU2</accession>
<organism evidence="6 7">
    <name type="scientific">Enterococcus florum</name>
    <dbReference type="NCBI Taxonomy" id="2480627"/>
    <lineage>
        <taxon>Bacteria</taxon>
        <taxon>Bacillati</taxon>
        <taxon>Bacillota</taxon>
        <taxon>Bacilli</taxon>
        <taxon>Lactobacillales</taxon>
        <taxon>Enterococcaceae</taxon>
        <taxon>Enterococcus</taxon>
    </lineage>
</organism>
<dbReference type="PROSITE" id="PS51898">
    <property type="entry name" value="TYR_RECOMBINASE"/>
    <property type="match status" value="1"/>
</dbReference>
<dbReference type="InterPro" id="IPR011010">
    <property type="entry name" value="DNA_brk_join_enz"/>
</dbReference>
<dbReference type="GO" id="GO:0015074">
    <property type="term" value="P:DNA integration"/>
    <property type="evidence" value="ECO:0007669"/>
    <property type="project" value="UniProtKB-KW"/>
</dbReference>
<keyword evidence="3" id="KW-0238">DNA-binding</keyword>
<dbReference type="Gene3D" id="1.10.443.10">
    <property type="entry name" value="Intergrase catalytic core"/>
    <property type="match status" value="1"/>
</dbReference>
<dbReference type="InterPro" id="IPR002104">
    <property type="entry name" value="Integrase_catalytic"/>
</dbReference>
<evidence type="ECO:0000256" key="3">
    <source>
        <dbReference type="ARBA" id="ARBA00023125"/>
    </source>
</evidence>
<name>A0A4P5PBU2_9ENTE</name>